<feature type="active site" description="Acyl-ester intermediate; for transpeptidase activity" evidence="24">
    <location>
        <position position="473"/>
    </location>
</feature>
<evidence type="ECO:0000259" key="28">
    <source>
        <dbReference type="Pfam" id="PF00912"/>
    </source>
</evidence>
<comment type="function">
    <text evidence="1 23">Cell wall formation. Synthesis of cross-linked peptidoglycan from the lipid intermediates. The enzyme has a penicillin-insensitive transglycosylase N-terminal domain (formation of linear glycan strands) and a penicillin-sensitive transpeptidase C-terminal domain (cross-linking of the peptide subunits).</text>
</comment>
<dbReference type="AlphaFoldDB" id="A0A423Q227"/>
<dbReference type="InParanoid" id="A0A423Q227"/>
<evidence type="ECO:0000313" key="30">
    <source>
        <dbReference type="EMBL" id="ROO32716.1"/>
    </source>
</evidence>
<evidence type="ECO:0000256" key="26">
    <source>
        <dbReference type="SAM" id="Phobius"/>
    </source>
</evidence>
<evidence type="ECO:0000256" key="12">
    <source>
        <dbReference type="ARBA" id="ARBA00022801"/>
    </source>
</evidence>
<feature type="domain" description="Glycosyl transferase family 51" evidence="28">
    <location>
        <begin position="162"/>
        <end position="339"/>
    </location>
</feature>
<evidence type="ECO:0000256" key="10">
    <source>
        <dbReference type="ARBA" id="ARBA00022676"/>
    </source>
</evidence>
<dbReference type="InterPro" id="IPR011813">
    <property type="entry name" value="PBP_1b"/>
</dbReference>
<dbReference type="GO" id="GO:0006508">
    <property type="term" value="P:proteolysis"/>
    <property type="evidence" value="ECO:0007669"/>
    <property type="project" value="UniProtKB-KW"/>
</dbReference>
<dbReference type="InterPro" id="IPR023346">
    <property type="entry name" value="Lysozyme-like_dom_sf"/>
</dbReference>
<keyword evidence="14 23" id="KW-0573">Peptidoglycan synthesis</keyword>
<dbReference type="PANTHER" id="PTHR32282">
    <property type="entry name" value="BINDING PROTEIN TRANSPEPTIDASE, PUTATIVE-RELATED"/>
    <property type="match status" value="1"/>
</dbReference>
<evidence type="ECO:0000259" key="27">
    <source>
        <dbReference type="Pfam" id="PF00905"/>
    </source>
</evidence>
<dbReference type="PANTHER" id="PTHR32282:SF11">
    <property type="entry name" value="PENICILLIN-BINDING PROTEIN 1B"/>
    <property type="match status" value="1"/>
</dbReference>
<sequence length="814" mass="88705">MARQSNKKTAAASGGRPRRSLTRRLLPYLLLIATAGAAVLALYMAHLDHEVRAKFEGTRWKLPAKVYASPLELYAGQDVSEKELITRLQRQGYRRAASVDDAGTYNESGAGLALHTRDFQFWNGAQPDRKLRLGFDANGVSSLKATDGEGDLALIRLDPQLIGSIYPNKGTDRILVKLGEVPPMLPAGLITVEDRHFMSNWGISPRGILRAAIADIKAGAIVQGGSTLTQQLVKNFYLDNQQTLSRKGKEALMAILLDAHYSKEEILEAYLNEVYLGQDGSRAIHGFGLASYFYFQKPVQELQPSEIALLVAMVKGPSYYDPRRHPDRARTRRDLVLNMFHEAGFLKDDAWQAAKASDLGVTGTAARGNTQYPAFIDLVKRQLKGQYKDEDLTEEGLRVFTTLDPTVQAAAEGRIADGLSRVEKQRGIKADTLESAAVVTSIEGGNVLALVGGREQGYAGFNRALEAKRQIGSLMKPVDYLTAMMQPAKFNPITPLDDSPLSVKLATGKTWQPGNYSNRSHGDNVPAYYGLEHSLNIASSRLSLAAGIPNIIDTLGKLGYEGDAPAVPSLALGSVSMSPLEVAQIYNTIATGGYYTPLRAIKDVTTREGEPLNRYPLKLTQTVDAGPAYITTWMMERVARHGTGAGMYSTIDRSKTMAGKTGTTNNLRDAWFAGFGGNRLGVVWVGRDDNKPAKLTGATGALPIWSHIMADINTRGIVDTPPDSIAQVPLQLIFDPNAANQGAGNNPNQWFANGQSCSNAVKVPFIKGFVPQGLLNCDTDIMRVNAQQNQPADNRGRAPRDQDNDQGSWFERIF</sequence>
<feature type="region of interest" description="Disordered" evidence="25">
    <location>
        <begin position="788"/>
        <end position="814"/>
    </location>
</feature>
<evidence type="ECO:0000256" key="21">
    <source>
        <dbReference type="ARBA" id="ARBA00049902"/>
    </source>
</evidence>
<evidence type="ECO:0000256" key="20">
    <source>
        <dbReference type="ARBA" id="ARBA00034000"/>
    </source>
</evidence>
<feature type="domain" description="Penicillin-binding protein transpeptidase" evidence="27">
    <location>
        <begin position="436"/>
        <end position="675"/>
    </location>
</feature>
<keyword evidence="26" id="KW-0812">Transmembrane</keyword>
<comment type="caution">
    <text evidence="30">The sequence shown here is derived from an EMBL/GenBank/DDBJ whole genome shotgun (WGS) entry which is preliminary data.</text>
</comment>
<comment type="catalytic activity">
    <reaction evidence="21">
        <text>[GlcNAc-(1-&gt;4)-Mur2Ac(oyl-L-Ala-gamma-D-Glu-L-Lys-D-Ala-D-Ala)](n)-di-trans,octa-cis-undecaprenyl diphosphate + beta-D-GlcNAc-(1-&gt;4)-Mur2Ac(oyl-L-Ala-gamma-D-Glu-L-Lys-D-Ala-D-Ala)-di-trans,octa-cis-undecaprenyl diphosphate = [GlcNAc-(1-&gt;4)-Mur2Ac(oyl-L-Ala-gamma-D-Glu-L-Lys-D-Ala-D-Ala)](n+1)-di-trans,octa-cis-undecaprenyl diphosphate + di-trans,octa-cis-undecaprenyl diphosphate + H(+)</text>
        <dbReference type="Rhea" id="RHEA:23708"/>
        <dbReference type="Rhea" id="RHEA-COMP:9602"/>
        <dbReference type="Rhea" id="RHEA-COMP:9603"/>
        <dbReference type="ChEBI" id="CHEBI:15378"/>
        <dbReference type="ChEBI" id="CHEBI:58405"/>
        <dbReference type="ChEBI" id="CHEBI:60033"/>
        <dbReference type="ChEBI" id="CHEBI:78435"/>
        <dbReference type="EC" id="2.4.99.28"/>
    </reaction>
</comment>
<evidence type="ECO:0000256" key="1">
    <source>
        <dbReference type="ARBA" id="ARBA00002624"/>
    </source>
</evidence>
<keyword evidence="15 26" id="KW-0472">Membrane</keyword>
<evidence type="ECO:0000256" key="3">
    <source>
        <dbReference type="ARBA" id="ARBA00004752"/>
    </source>
</evidence>
<feature type="domain" description="Bifunctional transglycosylase second" evidence="29">
    <location>
        <begin position="73"/>
        <end position="157"/>
    </location>
</feature>
<evidence type="ECO:0000256" key="19">
    <source>
        <dbReference type="ARBA" id="ARBA00032454"/>
    </source>
</evidence>
<keyword evidence="7" id="KW-1003">Cell membrane</keyword>
<keyword evidence="17" id="KW-0511">Multifunctional enzyme</keyword>
<dbReference type="Gene3D" id="3.40.710.10">
    <property type="entry name" value="DD-peptidase/beta-lactamase superfamily"/>
    <property type="match status" value="1"/>
</dbReference>
<dbReference type="RefSeq" id="WP_123656646.1">
    <property type="nucleotide sequence ID" value="NZ_AYKG01000001.1"/>
</dbReference>
<evidence type="ECO:0000259" key="29">
    <source>
        <dbReference type="Pfam" id="PF14814"/>
    </source>
</evidence>
<evidence type="ECO:0000256" key="22">
    <source>
        <dbReference type="NCBIfam" id="TIGR02071"/>
    </source>
</evidence>
<dbReference type="GO" id="GO:0009002">
    <property type="term" value="F:serine-type D-Ala-D-Ala carboxypeptidase activity"/>
    <property type="evidence" value="ECO:0007669"/>
    <property type="project" value="UniProtKB-EC"/>
</dbReference>
<feature type="compositionally biased region" description="Basic and acidic residues" evidence="25">
    <location>
        <begin position="794"/>
        <end position="803"/>
    </location>
</feature>
<comment type="pathway">
    <text evidence="3 23">Cell wall biogenesis; peptidoglycan biosynthesis.</text>
</comment>
<evidence type="ECO:0000256" key="5">
    <source>
        <dbReference type="ARBA" id="ARBA00007739"/>
    </source>
</evidence>
<evidence type="ECO:0000256" key="24">
    <source>
        <dbReference type="PIRSR" id="PIRSR002799-1"/>
    </source>
</evidence>
<dbReference type="GO" id="GO:0008658">
    <property type="term" value="F:penicillin binding"/>
    <property type="evidence" value="ECO:0007669"/>
    <property type="project" value="UniProtKB-UniRule"/>
</dbReference>
<dbReference type="GO" id="GO:0008360">
    <property type="term" value="P:regulation of cell shape"/>
    <property type="evidence" value="ECO:0007669"/>
    <property type="project" value="UniProtKB-UniRule"/>
</dbReference>
<keyword evidence="10 23" id="KW-0328">Glycosyltransferase</keyword>
<feature type="active site" description="Proton donor; for transglycosylase activity" evidence="24">
    <location>
        <position position="193"/>
    </location>
</feature>
<keyword evidence="11 23" id="KW-0808">Transferase</keyword>
<dbReference type="InterPro" id="IPR028166">
    <property type="entry name" value="UB2H"/>
</dbReference>
<dbReference type="OrthoDB" id="9766909at2"/>
<evidence type="ECO:0000256" key="18">
    <source>
        <dbReference type="ARBA" id="ARBA00023316"/>
    </source>
</evidence>
<keyword evidence="13 23" id="KW-0133">Cell shape</keyword>
<dbReference type="InterPro" id="IPR012338">
    <property type="entry name" value="Beta-lactam/transpept-like"/>
</dbReference>
<reference evidence="30 31" key="1">
    <citation type="submission" date="2013-10" db="EMBL/GenBank/DDBJ databases">
        <title>Salinisphaera japonica YTM-1 Genome Sequencing.</title>
        <authorList>
            <person name="Lai Q."/>
            <person name="Li C."/>
            <person name="Shao Z."/>
        </authorList>
    </citation>
    <scope>NUCLEOTIDE SEQUENCE [LARGE SCALE GENOMIC DNA]</scope>
    <source>
        <strain evidence="30 31">YTM-1</strain>
    </source>
</reference>
<dbReference type="Pfam" id="PF00912">
    <property type="entry name" value="Transgly"/>
    <property type="match status" value="1"/>
</dbReference>
<keyword evidence="16" id="KW-0046">Antibiotic resistance</keyword>
<proteinExistence type="inferred from homology"/>
<name>A0A423Q227_9GAMM</name>
<keyword evidence="9" id="KW-0645">Protease</keyword>
<evidence type="ECO:0000256" key="15">
    <source>
        <dbReference type="ARBA" id="ARBA00023136"/>
    </source>
</evidence>
<evidence type="ECO:0000256" key="7">
    <source>
        <dbReference type="ARBA" id="ARBA00022475"/>
    </source>
</evidence>
<dbReference type="Pfam" id="PF00905">
    <property type="entry name" value="Transpeptidase"/>
    <property type="match status" value="1"/>
</dbReference>
<dbReference type="GO" id="GO:0005886">
    <property type="term" value="C:plasma membrane"/>
    <property type="evidence" value="ECO:0007669"/>
    <property type="project" value="UniProtKB-SubCell"/>
</dbReference>
<dbReference type="EMBL" id="AYKG01000001">
    <property type="protein sequence ID" value="ROO32716.1"/>
    <property type="molecule type" value="Genomic_DNA"/>
</dbReference>
<keyword evidence="26" id="KW-1133">Transmembrane helix</keyword>
<dbReference type="GO" id="GO:0030288">
    <property type="term" value="C:outer membrane-bounded periplasmic space"/>
    <property type="evidence" value="ECO:0007669"/>
    <property type="project" value="TreeGrafter"/>
</dbReference>
<dbReference type="SUPFAM" id="SSF53955">
    <property type="entry name" value="Lysozyme-like"/>
    <property type="match status" value="1"/>
</dbReference>
<dbReference type="InterPro" id="IPR036950">
    <property type="entry name" value="PBP_transglycosylase"/>
</dbReference>
<dbReference type="Pfam" id="PF14814">
    <property type="entry name" value="UB2H"/>
    <property type="match status" value="1"/>
</dbReference>
<evidence type="ECO:0000256" key="25">
    <source>
        <dbReference type="SAM" id="MobiDB-lite"/>
    </source>
</evidence>
<dbReference type="NCBIfam" id="TIGR02071">
    <property type="entry name" value="PBP_1b"/>
    <property type="match status" value="1"/>
</dbReference>
<dbReference type="InterPro" id="IPR001264">
    <property type="entry name" value="Glyco_trans_51"/>
</dbReference>
<dbReference type="GO" id="GO:0009274">
    <property type="term" value="C:peptidoglycan-based cell wall"/>
    <property type="evidence" value="ECO:0007669"/>
    <property type="project" value="UniProtKB-UniRule"/>
</dbReference>
<dbReference type="GO" id="GO:0071555">
    <property type="term" value="P:cell wall organization"/>
    <property type="evidence" value="ECO:0007669"/>
    <property type="project" value="UniProtKB-UniRule"/>
</dbReference>
<comment type="similarity">
    <text evidence="5 23">In the N-terminal section; belongs to the glycosyltransferase 51 family.</text>
</comment>
<organism evidence="30 31">
    <name type="scientific">Salinisphaera japonica YTM-1</name>
    <dbReference type="NCBI Taxonomy" id="1209778"/>
    <lineage>
        <taxon>Bacteria</taxon>
        <taxon>Pseudomonadati</taxon>
        <taxon>Pseudomonadota</taxon>
        <taxon>Gammaproteobacteria</taxon>
        <taxon>Salinisphaerales</taxon>
        <taxon>Salinisphaeraceae</taxon>
        <taxon>Salinisphaera</taxon>
    </lineage>
</organism>
<keyword evidence="18 23" id="KW-0961">Cell wall biogenesis/degradation</keyword>
<comment type="similarity">
    <text evidence="4 23">In the C-terminal section; belongs to the transpeptidase family.</text>
</comment>
<dbReference type="Gene3D" id="3.30.2060.10">
    <property type="entry name" value="Penicillin-binding protein 1b domain"/>
    <property type="match status" value="1"/>
</dbReference>
<dbReference type="UniPathway" id="UPA00219"/>
<comment type="subcellular location">
    <subcellularLocation>
        <location evidence="2">Cell membrane</location>
    </subcellularLocation>
</comment>
<accession>A0A423Q227</accession>
<evidence type="ECO:0000256" key="14">
    <source>
        <dbReference type="ARBA" id="ARBA00022984"/>
    </source>
</evidence>
<dbReference type="PIRSF" id="PIRSF002799">
    <property type="entry name" value="PBP_1b"/>
    <property type="match status" value="1"/>
</dbReference>
<evidence type="ECO:0000256" key="2">
    <source>
        <dbReference type="ARBA" id="ARBA00004236"/>
    </source>
</evidence>
<evidence type="ECO:0000313" key="31">
    <source>
        <dbReference type="Proteomes" id="UP000285310"/>
    </source>
</evidence>
<dbReference type="GO" id="GO:0046677">
    <property type="term" value="P:response to antibiotic"/>
    <property type="evidence" value="ECO:0007669"/>
    <property type="project" value="UniProtKB-UniRule"/>
</dbReference>
<keyword evidence="12" id="KW-0378">Hydrolase</keyword>
<evidence type="ECO:0000256" key="11">
    <source>
        <dbReference type="ARBA" id="ARBA00022679"/>
    </source>
</evidence>
<dbReference type="InterPro" id="IPR001460">
    <property type="entry name" value="PCN-bd_Tpept"/>
</dbReference>
<protein>
    <recommendedName>
        <fullName evidence="6 22">Penicillin-binding protein 1B</fullName>
        <shortName evidence="23">PBP-1b</shortName>
        <shortName evidence="23">PBP1b</shortName>
    </recommendedName>
    <alternativeName>
        <fullName evidence="19 23">Murein polymerase</fullName>
    </alternativeName>
</protein>
<dbReference type="InterPro" id="IPR050396">
    <property type="entry name" value="Glycosyltr_51/Transpeptidase"/>
</dbReference>
<dbReference type="FunCoup" id="A0A423Q227">
    <property type="interactions" value="150"/>
</dbReference>
<evidence type="ECO:0000256" key="8">
    <source>
        <dbReference type="ARBA" id="ARBA00022645"/>
    </source>
</evidence>
<dbReference type="Proteomes" id="UP000285310">
    <property type="component" value="Unassembled WGS sequence"/>
</dbReference>
<evidence type="ECO:0000256" key="23">
    <source>
        <dbReference type="PIRNR" id="PIRNR002799"/>
    </source>
</evidence>
<evidence type="ECO:0000256" key="17">
    <source>
        <dbReference type="ARBA" id="ARBA00023268"/>
    </source>
</evidence>
<keyword evidence="8" id="KW-0121">Carboxypeptidase</keyword>
<dbReference type="Gene3D" id="1.10.3810.10">
    <property type="entry name" value="Biosynthetic peptidoglycan transglycosylase-like"/>
    <property type="match status" value="1"/>
</dbReference>
<evidence type="ECO:0000256" key="9">
    <source>
        <dbReference type="ARBA" id="ARBA00022670"/>
    </source>
</evidence>
<dbReference type="SUPFAM" id="SSF56601">
    <property type="entry name" value="beta-lactamase/transpeptidase-like"/>
    <property type="match status" value="1"/>
</dbReference>
<feature type="transmembrane region" description="Helical" evidence="26">
    <location>
        <begin position="25"/>
        <end position="45"/>
    </location>
</feature>
<evidence type="ECO:0000256" key="16">
    <source>
        <dbReference type="ARBA" id="ARBA00023251"/>
    </source>
</evidence>
<evidence type="ECO:0000256" key="6">
    <source>
        <dbReference type="ARBA" id="ARBA00018637"/>
    </source>
</evidence>
<evidence type="ECO:0000256" key="13">
    <source>
        <dbReference type="ARBA" id="ARBA00022960"/>
    </source>
</evidence>
<keyword evidence="31" id="KW-1185">Reference proteome</keyword>
<dbReference type="GO" id="GO:0008955">
    <property type="term" value="F:peptidoglycan glycosyltransferase activity"/>
    <property type="evidence" value="ECO:0007669"/>
    <property type="project" value="UniProtKB-UniRule"/>
</dbReference>
<evidence type="ECO:0000256" key="4">
    <source>
        <dbReference type="ARBA" id="ARBA00007090"/>
    </source>
</evidence>
<gene>
    <name evidence="30" type="ORF">SAJA_00245</name>
</gene>
<comment type="catalytic activity">
    <reaction evidence="20">
        <text>Preferential cleavage: (Ac)2-L-Lys-D-Ala-|-D-Ala. Also transpeptidation of peptidyl-alanyl moieties that are N-acyl substituents of D-alanine.</text>
        <dbReference type="EC" id="3.4.16.4"/>
    </reaction>
</comment>
<dbReference type="GO" id="GO:0009252">
    <property type="term" value="P:peptidoglycan biosynthetic process"/>
    <property type="evidence" value="ECO:0007669"/>
    <property type="project" value="UniProtKB-UniRule"/>
</dbReference>